<proteinExistence type="predicted"/>
<feature type="region of interest" description="Disordered" evidence="1">
    <location>
        <begin position="49"/>
        <end position="82"/>
    </location>
</feature>
<keyword evidence="4" id="KW-1185">Reference proteome</keyword>
<evidence type="ECO:0000256" key="1">
    <source>
        <dbReference type="SAM" id="MobiDB-lite"/>
    </source>
</evidence>
<dbReference type="AlphaFoldDB" id="A0A366E3A5"/>
<comment type="caution">
    <text evidence="3">The sequence shown here is derived from an EMBL/GenBank/DDBJ whole genome shotgun (WGS) entry which is preliminary data.</text>
</comment>
<feature type="signal peptide" evidence="2">
    <location>
        <begin position="1"/>
        <end position="26"/>
    </location>
</feature>
<evidence type="ECO:0000313" key="3">
    <source>
        <dbReference type="EMBL" id="RBO96856.1"/>
    </source>
</evidence>
<feature type="compositionally biased region" description="Low complexity" evidence="1">
    <location>
        <begin position="59"/>
        <end position="82"/>
    </location>
</feature>
<name>A0A366E3A5_9NOCA</name>
<dbReference type="InterPro" id="IPR006311">
    <property type="entry name" value="TAT_signal"/>
</dbReference>
<dbReference type="EMBL" id="QNRE01000001">
    <property type="protein sequence ID" value="RBO96856.1"/>
    <property type="molecule type" value="Genomic_DNA"/>
</dbReference>
<evidence type="ECO:0000313" key="4">
    <source>
        <dbReference type="Proteomes" id="UP000252586"/>
    </source>
</evidence>
<organism evidence="3 4">
    <name type="scientific">Nocardia puris</name>
    <dbReference type="NCBI Taxonomy" id="208602"/>
    <lineage>
        <taxon>Bacteria</taxon>
        <taxon>Bacillati</taxon>
        <taxon>Actinomycetota</taxon>
        <taxon>Actinomycetes</taxon>
        <taxon>Mycobacteriales</taxon>
        <taxon>Nocardiaceae</taxon>
        <taxon>Nocardia</taxon>
    </lineage>
</organism>
<gene>
    <name evidence="3" type="ORF">DFR74_101875</name>
</gene>
<dbReference type="PROSITE" id="PS51318">
    <property type="entry name" value="TAT"/>
    <property type="match status" value="1"/>
</dbReference>
<sequence length="82" mass="8525">MTPQRRLLARLTVAAALAAAPLTALALPAAAHAGPPCAHHGTAACDRTSDYELPSMADPNNPISPMNPMNPVNPANPLYLYP</sequence>
<evidence type="ECO:0000256" key="2">
    <source>
        <dbReference type="SAM" id="SignalP"/>
    </source>
</evidence>
<protein>
    <submittedName>
        <fullName evidence="3">Uncharacterized protein</fullName>
    </submittedName>
</protein>
<dbReference type="RefSeq" id="WP_067508847.1">
    <property type="nucleotide sequence ID" value="NZ_QNRE01000001.1"/>
</dbReference>
<feature type="chain" id="PRO_5016952123" evidence="2">
    <location>
        <begin position="27"/>
        <end position="82"/>
    </location>
</feature>
<keyword evidence="2" id="KW-0732">Signal</keyword>
<dbReference type="Proteomes" id="UP000252586">
    <property type="component" value="Unassembled WGS sequence"/>
</dbReference>
<accession>A0A366E3A5</accession>
<reference evidence="3 4" key="1">
    <citation type="submission" date="2018-06" db="EMBL/GenBank/DDBJ databases">
        <title>Genomic Encyclopedia of Type Strains, Phase IV (KMG-IV): sequencing the most valuable type-strain genomes for metagenomic binning, comparative biology and taxonomic classification.</title>
        <authorList>
            <person name="Goeker M."/>
        </authorList>
    </citation>
    <scope>NUCLEOTIDE SEQUENCE [LARGE SCALE GENOMIC DNA]</scope>
    <source>
        <strain evidence="3 4">DSM 44599</strain>
    </source>
</reference>